<gene>
    <name evidence="1" type="ORF">AAU01_25100</name>
</gene>
<protein>
    <submittedName>
        <fullName evidence="1">DUF1579 domain-containing protein</fullName>
    </submittedName>
</protein>
<dbReference type="AlphaFoldDB" id="A0A4Y3NH04"/>
<evidence type="ECO:0000313" key="1">
    <source>
        <dbReference type="EMBL" id="GEB19755.1"/>
    </source>
</evidence>
<dbReference type="EMBL" id="BJMD01000014">
    <property type="protein sequence ID" value="GEB19755.1"/>
    <property type="molecule type" value="Genomic_DNA"/>
</dbReference>
<evidence type="ECO:0000313" key="2">
    <source>
        <dbReference type="Proteomes" id="UP000317715"/>
    </source>
</evidence>
<keyword evidence="2" id="KW-1185">Reference proteome</keyword>
<comment type="caution">
    <text evidence="1">The sequence shown here is derived from an EMBL/GenBank/DDBJ whole genome shotgun (WGS) entry which is preliminary data.</text>
</comment>
<dbReference type="InterPro" id="IPR011473">
    <property type="entry name" value="DUF1579"/>
</dbReference>
<dbReference type="Proteomes" id="UP000317715">
    <property type="component" value="Unassembled WGS sequence"/>
</dbReference>
<name>A0A4Y3NH04_PAEAU</name>
<dbReference type="OrthoDB" id="7186376at2"/>
<proteinExistence type="predicted"/>
<sequence>MELPSSGHAAELLRDFIGHWKGITEIAASPWGTARTAEAEAAFTSAAGGYAVVQSYRHREADGTHFEGHGMFTLDRDHGDTLWYYVDSMGRPPSIPVRGTWHEGTLTLDRRTPEGVARHTFRVEDGVLVHTADLKLEGSAGYSPLLKSVFRRA</sequence>
<accession>A0A4Y3NH04</accession>
<dbReference type="Pfam" id="PF07617">
    <property type="entry name" value="DUF1579"/>
    <property type="match status" value="1"/>
</dbReference>
<reference evidence="1 2" key="1">
    <citation type="submission" date="2019-06" db="EMBL/GenBank/DDBJ databases">
        <title>Whole genome shotgun sequence of Paenarthrobacter aurescens NBRC 12136.</title>
        <authorList>
            <person name="Hosoyama A."/>
            <person name="Uohara A."/>
            <person name="Ohji S."/>
            <person name="Ichikawa N."/>
        </authorList>
    </citation>
    <scope>NUCLEOTIDE SEQUENCE [LARGE SCALE GENOMIC DNA]</scope>
    <source>
        <strain evidence="1 2">NBRC 12136</strain>
    </source>
</reference>
<organism evidence="1 2">
    <name type="scientific">Paenarthrobacter aurescens</name>
    <name type="common">Arthrobacter aurescens</name>
    <dbReference type="NCBI Taxonomy" id="43663"/>
    <lineage>
        <taxon>Bacteria</taxon>
        <taxon>Bacillati</taxon>
        <taxon>Actinomycetota</taxon>
        <taxon>Actinomycetes</taxon>
        <taxon>Micrococcales</taxon>
        <taxon>Micrococcaceae</taxon>
        <taxon>Paenarthrobacter</taxon>
    </lineage>
</organism>